<evidence type="ECO:0000256" key="5">
    <source>
        <dbReference type="ARBA" id="ARBA00022729"/>
    </source>
</evidence>
<dbReference type="Pfam" id="PF01497">
    <property type="entry name" value="Peripla_BP_2"/>
    <property type="match status" value="1"/>
</dbReference>
<feature type="signal peptide" evidence="6">
    <location>
        <begin position="1"/>
        <end position="17"/>
    </location>
</feature>
<evidence type="ECO:0000256" key="6">
    <source>
        <dbReference type="SAM" id="SignalP"/>
    </source>
</evidence>
<reference evidence="8 9" key="1">
    <citation type="submission" date="2016-10" db="EMBL/GenBank/DDBJ databases">
        <authorList>
            <person name="de Groot N.N."/>
        </authorList>
    </citation>
    <scope>NUCLEOTIDE SEQUENCE [LARGE SCALE GENOMIC DNA]</scope>
    <source>
        <strain evidence="8 9">DSM 19547</strain>
    </source>
</reference>
<gene>
    <name evidence="8" type="ORF">SAMN04488047_113121</name>
</gene>
<dbReference type="InterPro" id="IPR002491">
    <property type="entry name" value="ABC_transptr_periplasmic_BD"/>
</dbReference>
<comment type="similarity">
    <text evidence="2">Belongs to the bacterial solute-binding protein 8 family.</text>
</comment>
<dbReference type="PANTHER" id="PTHR30532">
    <property type="entry name" value="IRON III DICITRATE-BINDING PERIPLASMIC PROTEIN"/>
    <property type="match status" value="1"/>
</dbReference>
<keyword evidence="4" id="KW-0406">Ion transport</keyword>
<dbReference type="GO" id="GO:1901678">
    <property type="term" value="P:iron coordination entity transport"/>
    <property type="evidence" value="ECO:0007669"/>
    <property type="project" value="UniProtKB-ARBA"/>
</dbReference>
<dbReference type="RefSeq" id="WP_093423887.1">
    <property type="nucleotide sequence ID" value="NZ_FOXA01000013.1"/>
</dbReference>
<keyword evidence="9" id="KW-1185">Reference proteome</keyword>
<keyword evidence="5 6" id="KW-0732">Signal</keyword>
<dbReference type="EMBL" id="FOXA01000013">
    <property type="protein sequence ID" value="SFP82257.1"/>
    <property type="molecule type" value="Genomic_DNA"/>
</dbReference>
<dbReference type="InterPro" id="IPR051313">
    <property type="entry name" value="Bact_iron-sidero_bind"/>
</dbReference>
<evidence type="ECO:0000313" key="8">
    <source>
        <dbReference type="EMBL" id="SFP82257.1"/>
    </source>
</evidence>
<accession>A0A1I5THX4</accession>
<dbReference type="SUPFAM" id="SSF53807">
    <property type="entry name" value="Helical backbone' metal receptor"/>
    <property type="match status" value="1"/>
</dbReference>
<dbReference type="GO" id="GO:0030288">
    <property type="term" value="C:outer membrane-bounded periplasmic space"/>
    <property type="evidence" value="ECO:0007669"/>
    <property type="project" value="TreeGrafter"/>
</dbReference>
<dbReference type="PROSITE" id="PS50983">
    <property type="entry name" value="FE_B12_PBP"/>
    <property type="match status" value="1"/>
</dbReference>
<evidence type="ECO:0000259" key="7">
    <source>
        <dbReference type="PROSITE" id="PS50983"/>
    </source>
</evidence>
<proteinExistence type="inferred from homology"/>
<evidence type="ECO:0000256" key="3">
    <source>
        <dbReference type="ARBA" id="ARBA00022448"/>
    </source>
</evidence>
<dbReference type="STRING" id="441119.SAMN04488047_113121"/>
<dbReference type="AlphaFoldDB" id="A0A1I5THX4"/>
<evidence type="ECO:0000256" key="1">
    <source>
        <dbReference type="ARBA" id="ARBA00004196"/>
    </source>
</evidence>
<name>A0A1I5THX4_9RHOB</name>
<evidence type="ECO:0000313" key="9">
    <source>
        <dbReference type="Proteomes" id="UP000199356"/>
    </source>
</evidence>
<sequence>MFRLLVTLMCLAAPAAAQVTVADDRRPQTFDAPPERVVALSWAMAEMLLGLEVTPVGVAETDGYATWVAAPPLPDGVADMGLHSEPNLEAIADAAPDLILASDQQQAGLDALGQIAPVMWFESFDAAQDNPAKARETFLTLGRLLDREAAARETLKEIDARTAAAGARVHAHFGGEVPPVVPVRLLTPAAVRVHGANSMATAALEGMGLTHADAGAPTDWGFTQRRVEDLSEYEDAIVLHIDPFPAGEELYDTPLWRFMPFVQADRFAVAEPVWTFGGALSVARLAEAFADALTELPVE</sequence>
<protein>
    <submittedName>
        <fullName evidence="8">Iron complex transport system substrate-binding protein</fullName>
    </submittedName>
</protein>
<dbReference type="PRINTS" id="PR01715">
    <property type="entry name" value="FERRIBNDNGPP"/>
</dbReference>
<evidence type="ECO:0000256" key="4">
    <source>
        <dbReference type="ARBA" id="ARBA00022496"/>
    </source>
</evidence>
<evidence type="ECO:0000256" key="2">
    <source>
        <dbReference type="ARBA" id="ARBA00008814"/>
    </source>
</evidence>
<keyword evidence="4" id="KW-0408">Iron</keyword>
<keyword evidence="4" id="KW-0410">Iron transport</keyword>
<organism evidence="8 9">
    <name type="scientific">Tranquillimonas alkanivorans</name>
    <dbReference type="NCBI Taxonomy" id="441119"/>
    <lineage>
        <taxon>Bacteria</taxon>
        <taxon>Pseudomonadati</taxon>
        <taxon>Pseudomonadota</taxon>
        <taxon>Alphaproteobacteria</taxon>
        <taxon>Rhodobacterales</taxon>
        <taxon>Roseobacteraceae</taxon>
        <taxon>Tranquillimonas</taxon>
    </lineage>
</organism>
<dbReference type="Gene3D" id="3.40.50.1980">
    <property type="entry name" value="Nitrogenase molybdenum iron protein domain"/>
    <property type="match status" value="2"/>
</dbReference>
<dbReference type="Proteomes" id="UP000199356">
    <property type="component" value="Unassembled WGS sequence"/>
</dbReference>
<comment type="subcellular location">
    <subcellularLocation>
        <location evidence="1">Cell envelope</location>
    </subcellularLocation>
</comment>
<dbReference type="OrthoDB" id="8370650at2"/>
<dbReference type="PANTHER" id="PTHR30532:SF1">
    <property type="entry name" value="IRON(3+)-HYDROXAMATE-BINDING PROTEIN FHUD"/>
    <property type="match status" value="1"/>
</dbReference>
<dbReference type="CDD" id="cd01146">
    <property type="entry name" value="FhuD"/>
    <property type="match status" value="1"/>
</dbReference>
<feature type="chain" id="PRO_5011487897" evidence="6">
    <location>
        <begin position="18"/>
        <end position="299"/>
    </location>
</feature>
<feature type="domain" description="Fe/B12 periplasmic-binding" evidence="7">
    <location>
        <begin position="36"/>
        <end position="297"/>
    </location>
</feature>
<keyword evidence="3" id="KW-0813">Transport</keyword>